<keyword evidence="4" id="KW-0804">Transcription</keyword>
<dbReference type="Gene3D" id="1.10.10.10">
    <property type="entry name" value="Winged helix-like DNA-binding domain superfamily/Winged helix DNA-binding domain"/>
    <property type="match status" value="1"/>
</dbReference>
<comment type="caution">
    <text evidence="8">The sequence shown here is derived from an EMBL/GenBank/DDBJ whole genome shotgun (WGS) entry which is preliminary data.</text>
</comment>
<comment type="similarity">
    <text evidence="1">Belongs to the sigma-70 factor family. ECF subfamily.</text>
</comment>
<evidence type="ECO:0000259" key="7">
    <source>
        <dbReference type="Pfam" id="PF08281"/>
    </source>
</evidence>
<dbReference type="EMBL" id="QRGA01000019">
    <property type="protein sequence ID" value="RDU95490.1"/>
    <property type="molecule type" value="Genomic_DNA"/>
</dbReference>
<evidence type="ECO:0000256" key="3">
    <source>
        <dbReference type="ARBA" id="ARBA00023082"/>
    </source>
</evidence>
<feature type="region of interest" description="Disordered" evidence="5">
    <location>
        <begin position="1"/>
        <end position="33"/>
    </location>
</feature>
<evidence type="ECO:0000256" key="4">
    <source>
        <dbReference type="ARBA" id="ARBA00023163"/>
    </source>
</evidence>
<dbReference type="OrthoDB" id="9782108at2"/>
<evidence type="ECO:0000313" key="8">
    <source>
        <dbReference type="EMBL" id="RDU95490.1"/>
    </source>
</evidence>
<accession>A0A3D8JRF9</accession>
<keyword evidence="2" id="KW-0805">Transcription regulation</keyword>
<dbReference type="InterPro" id="IPR013324">
    <property type="entry name" value="RNA_pol_sigma_r3/r4-like"/>
</dbReference>
<dbReference type="SUPFAM" id="SSF88946">
    <property type="entry name" value="Sigma2 domain of RNA polymerase sigma factors"/>
    <property type="match status" value="1"/>
</dbReference>
<dbReference type="Gene3D" id="1.10.1740.10">
    <property type="match status" value="1"/>
</dbReference>
<dbReference type="GO" id="GO:0016987">
    <property type="term" value="F:sigma factor activity"/>
    <property type="evidence" value="ECO:0007669"/>
    <property type="project" value="UniProtKB-KW"/>
</dbReference>
<evidence type="ECO:0000313" key="9">
    <source>
        <dbReference type="Proteomes" id="UP000256838"/>
    </source>
</evidence>
<dbReference type="PANTHER" id="PTHR43133">
    <property type="entry name" value="RNA POLYMERASE ECF-TYPE SIGMA FACTO"/>
    <property type="match status" value="1"/>
</dbReference>
<evidence type="ECO:0000256" key="1">
    <source>
        <dbReference type="ARBA" id="ARBA00010641"/>
    </source>
</evidence>
<feature type="domain" description="RNA polymerase sigma-70 region 2" evidence="6">
    <location>
        <begin position="57"/>
        <end position="120"/>
    </location>
</feature>
<dbReference type="InterPro" id="IPR039425">
    <property type="entry name" value="RNA_pol_sigma-70-like"/>
</dbReference>
<dbReference type="RefSeq" id="WP_115536947.1">
    <property type="nucleotide sequence ID" value="NZ_QRGA01000019.1"/>
</dbReference>
<keyword evidence="3" id="KW-0731">Sigma factor</keyword>
<sequence length="221" mass="24289">MNVMLASPATTEEVAADGPARASGASARGSTSFDDEAADSACIAEVLNGGRDRFTELVIRYQPRVRRFLLRHTQQPDDVADLTQETFVQAYLKLPSWRAEAKFSTWLIGIAFNLARNHANRSPHLRHVHGTLSEQDEATAIGIGLDPERAFADSSRYLAVLVALGQLPAELRLPLTLIALDDIPYDQAAVLLAIPIGTLKSRLNRARRLLRGTLEYHGHID</sequence>
<dbReference type="InterPro" id="IPR013325">
    <property type="entry name" value="RNA_pol_sigma_r2"/>
</dbReference>
<dbReference type="Pfam" id="PF04542">
    <property type="entry name" value="Sigma70_r2"/>
    <property type="match status" value="1"/>
</dbReference>
<dbReference type="GO" id="GO:0003677">
    <property type="term" value="F:DNA binding"/>
    <property type="evidence" value="ECO:0007669"/>
    <property type="project" value="InterPro"/>
</dbReference>
<feature type="domain" description="RNA polymerase sigma factor 70 region 4 type 2" evidence="7">
    <location>
        <begin position="159"/>
        <end position="210"/>
    </location>
</feature>
<dbReference type="NCBIfam" id="TIGR02937">
    <property type="entry name" value="sigma70-ECF"/>
    <property type="match status" value="1"/>
</dbReference>
<feature type="compositionally biased region" description="Low complexity" evidence="5">
    <location>
        <begin position="16"/>
        <end position="30"/>
    </location>
</feature>
<gene>
    <name evidence="8" type="ORF">DWV00_28405</name>
</gene>
<dbReference type="PANTHER" id="PTHR43133:SF51">
    <property type="entry name" value="RNA POLYMERASE SIGMA FACTOR"/>
    <property type="match status" value="1"/>
</dbReference>
<organism evidence="8 9">
    <name type="scientific">Trinickia dinghuensis</name>
    <dbReference type="NCBI Taxonomy" id="2291023"/>
    <lineage>
        <taxon>Bacteria</taxon>
        <taxon>Pseudomonadati</taxon>
        <taxon>Pseudomonadota</taxon>
        <taxon>Betaproteobacteria</taxon>
        <taxon>Burkholderiales</taxon>
        <taxon>Burkholderiaceae</taxon>
        <taxon>Trinickia</taxon>
    </lineage>
</organism>
<dbReference type="InterPro" id="IPR036388">
    <property type="entry name" value="WH-like_DNA-bd_sf"/>
</dbReference>
<keyword evidence="9" id="KW-1185">Reference proteome</keyword>
<dbReference type="InterPro" id="IPR007627">
    <property type="entry name" value="RNA_pol_sigma70_r2"/>
</dbReference>
<evidence type="ECO:0000256" key="5">
    <source>
        <dbReference type="SAM" id="MobiDB-lite"/>
    </source>
</evidence>
<protein>
    <submittedName>
        <fullName evidence="8">RNA polymerase subunit sigma-24</fullName>
    </submittedName>
</protein>
<dbReference type="Pfam" id="PF08281">
    <property type="entry name" value="Sigma70_r4_2"/>
    <property type="match status" value="1"/>
</dbReference>
<dbReference type="Proteomes" id="UP000256838">
    <property type="component" value="Unassembled WGS sequence"/>
</dbReference>
<dbReference type="SUPFAM" id="SSF88659">
    <property type="entry name" value="Sigma3 and sigma4 domains of RNA polymerase sigma factors"/>
    <property type="match status" value="1"/>
</dbReference>
<dbReference type="AlphaFoldDB" id="A0A3D8JRF9"/>
<dbReference type="GO" id="GO:0006352">
    <property type="term" value="P:DNA-templated transcription initiation"/>
    <property type="evidence" value="ECO:0007669"/>
    <property type="project" value="InterPro"/>
</dbReference>
<name>A0A3D8JRF9_9BURK</name>
<evidence type="ECO:0000259" key="6">
    <source>
        <dbReference type="Pfam" id="PF04542"/>
    </source>
</evidence>
<evidence type="ECO:0000256" key="2">
    <source>
        <dbReference type="ARBA" id="ARBA00023015"/>
    </source>
</evidence>
<reference evidence="8 9" key="1">
    <citation type="submission" date="2018-08" db="EMBL/GenBank/DDBJ databases">
        <title>Paraburkholderia sp. DHOM06 isolated from forest soil.</title>
        <authorList>
            <person name="Gao Z.-H."/>
            <person name="Qiu L.-H."/>
        </authorList>
    </citation>
    <scope>NUCLEOTIDE SEQUENCE [LARGE SCALE GENOMIC DNA]</scope>
    <source>
        <strain evidence="8 9">DHOM06</strain>
    </source>
</reference>
<dbReference type="InterPro" id="IPR013249">
    <property type="entry name" value="RNA_pol_sigma70_r4_t2"/>
</dbReference>
<proteinExistence type="inferred from homology"/>
<dbReference type="InterPro" id="IPR014284">
    <property type="entry name" value="RNA_pol_sigma-70_dom"/>
</dbReference>